<dbReference type="PANTHER" id="PTHR39598">
    <property type="entry name" value="AUSTINOL SYNTHESIS PROTEIN F-RELATED"/>
    <property type="match status" value="1"/>
</dbReference>
<name>A0AA38RDE7_9PEZI</name>
<proteinExistence type="predicted"/>
<protein>
    <recommendedName>
        <fullName evidence="3">SnoaL-like domain-containing protein</fullName>
    </recommendedName>
</protein>
<evidence type="ECO:0000313" key="2">
    <source>
        <dbReference type="Proteomes" id="UP001174694"/>
    </source>
</evidence>
<dbReference type="Proteomes" id="UP001174694">
    <property type="component" value="Unassembled WGS sequence"/>
</dbReference>
<dbReference type="EMBL" id="JANBVO010000019">
    <property type="protein sequence ID" value="KAJ9143301.1"/>
    <property type="molecule type" value="Genomic_DNA"/>
</dbReference>
<dbReference type="Gene3D" id="3.10.450.50">
    <property type="match status" value="1"/>
</dbReference>
<evidence type="ECO:0000313" key="1">
    <source>
        <dbReference type="EMBL" id="KAJ9143301.1"/>
    </source>
</evidence>
<dbReference type="AlphaFoldDB" id="A0AA38RDE7"/>
<dbReference type="PANTHER" id="PTHR39598:SF1">
    <property type="entry name" value="AUSTINOID BIOSYNTHESIS CLUSTERS PROTEIN F-RELATED"/>
    <property type="match status" value="1"/>
</dbReference>
<evidence type="ECO:0008006" key="3">
    <source>
        <dbReference type="Google" id="ProtNLM"/>
    </source>
</evidence>
<gene>
    <name evidence="1" type="ORF">NKR23_g6559</name>
</gene>
<dbReference type="InterPro" id="IPR050977">
    <property type="entry name" value="Fungal_Meroterpenoid_Isomerase"/>
</dbReference>
<comment type="caution">
    <text evidence="1">The sequence shown here is derived from an EMBL/GenBank/DDBJ whole genome shotgun (WGS) entry which is preliminary data.</text>
</comment>
<dbReference type="SUPFAM" id="SSF54427">
    <property type="entry name" value="NTF2-like"/>
    <property type="match status" value="1"/>
</dbReference>
<accession>A0AA38RDE7</accession>
<dbReference type="InterPro" id="IPR032710">
    <property type="entry name" value="NTF2-like_dom_sf"/>
</dbReference>
<keyword evidence="2" id="KW-1185">Reference proteome</keyword>
<sequence>MSDIRAQLAKIAASFVAEFNKWTAEGVIAHRSPNCKHTILPASLEFPPRTPAEYQAFLAPVLPVMRNFTLHAKEGCPPVIDEVSRRLVLHLTSTAETDIGDYANEYVWTLKFNEDGTQIVDIIEFADSAYTKDFFSRLAAVASQASS</sequence>
<organism evidence="1 2">
    <name type="scientific">Pleurostoma richardsiae</name>
    <dbReference type="NCBI Taxonomy" id="41990"/>
    <lineage>
        <taxon>Eukaryota</taxon>
        <taxon>Fungi</taxon>
        <taxon>Dikarya</taxon>
        <taxon>Ascomycota</taxon>
        <taxon>Pezizomycotina</taxon>
        <taxon>Sordariomycetes</taxon>
        <taxon>Sordariomycetidae</taxon>
        <taxon>Calosphaeriales</taxon>
        <taxon>Pleurostomataceae</taxon>
        <taxon>Pleurostoma</taxon>
    </lineage>
</organism>
<reference evidence="1" key="1">
    <citation type="submission" date="2022-07" db="EMBL/GenBank/DDBJ databases">
        <title>Fungi with potential for degradation of polypropylene.</title>
        <authorList>
            <person name="Gostincar C."/>
        </authorList>
    </citation>
    <scope>NUCLEOTIDE SEQUENCE</scope>
    <source>
        <strain evidence="1">EXF-13308</strain>
    </source>
</reference>